<name>A0ACC6INI2_9ACTN</name>
<sequence length="352" mass="36784">PRAAGAPPAPGGGLVPMWGVCPPPRPGPAPPGGAPGPGAPATLRPVTTATGRSYLRFAAVGDSTTVGVGDPMPGTPLGLGAGATGRDGTWRGWATLLARALDASYDVSFCNLAVSGATARDVVERQLADAVDHHPDLVSLVVGLNDTMRSTWSPAQLRADLLHAADRLTAGGALLMTARFHDHGAVLGLPGFLRRPMQRRIEVVNGVYDEVHATYGGVRVDLATCEAVRDRASWSVDRLHPSERGHRALARCFAEELTAAGIVVEPPRAEPDADRAVTWREDLGWVVTEAVPWMGRRARDLGPWAARTAWERVPVPVGARRTVRSAAGGEDDRVAVGDGDGVLAVRPAGAVG</sequence>
<organism evidence="1 2">
    <name type="scientific">Nocardioides zeae</name>
    <dbReference type="NCBI Taxonomy" id="1457234"/>
    <lineage>
        <taxon>Bacteria</taxon>
        <taxon>Bacillati</taxon>
        <taxon>Actinomycetota</taxon>
        <taxon>Actinomycetes</taxon>
        <taxon>Propionibacteriales</taxon>
        <taxon>Nocardioidaceae</taxon>
        <taxon>Nocardioides</taxon>
    </lineage>
</organism>
<reference evidence="1" key="1">
    <citation type="submission" date="2023-08" db="EMBL/GenBank/DDBJ databases">
        <title>Functional and genomic diversity of the sorghum phyllosphere microbiome.</title>
        <authorList>
            <person name="Shade A."/>
        </authorList>
    </citation>
    <scope>NUCLEOTIDE SEQUENCE</scope>
    <source>
        <strain evidence="1">SORGH_AS_0885</strain>
    </source>
</reference>
<accession>A0ACC6INI2</accession>
<dbReference type="EMBL" id="JAVIZJ010000019">
    <property type="protein sequence ID" value="MDR6212213.1"/>
    <property type="molecule type" value="Genomic_DNA"/>
</dbReference>
<keyword evidence="2" id="KW-1185">Reference proteome</keyword>
<proteinExistence type="predicted"/>
<dbReference type="Proteomes" id="UP001261666">
    <property type="component" value="Unassembled WGS sequence"/>
</dbReference>
<gene>
    <name evidence="1" type="ORF">QE364_003944</name>
</gene>
<comment type="caution">
    <text evidence="1">The sequence shown here is derived from an EMBL/GenBank/DDBJ whole genome shotgun (WGS) entry which is preliminary data.</text>
</comment>
<evidence type="ECO:0000313" key="1">
    <source>
        <dbReference type="EMBL" id="MDR6212213.1"/>
    </source>
</evidence>
<protein>
    <submittedName>
        <fullName evidence="1">Lysophospholipase L1-like esterase</fullName>
    </submittedName>
</protein>
<feature type="non-terminal residue" evidence="1">
    <location>
        <position position="1"/>
    </location>
</feature>
<evidence type="ECO:0000313" key="2">
    <source>
        <dbReference type="Proteomes" id="UP001261666"/>
    </source>
</evidence>